<accession>A0A4Y7U9R7</accession>
<protein>
    <submittedName>
        <fullName evidence="2">Uncharacterized protein</fullName>
    </submittedName>
</protein>
<evidence type="ECO:0000313" key="4">
    <source>
        <dbReference type="Proteomes" id="UP000298340"/>
    </source>
</evidence>
<sequence>MDISLFANVILPEIEDSFWEKQTQVIVNKNRVIVFFILLKLFFRQIEKLYLINKIKSVMICEMMSFQLLLEGKQKANYLKKGIQNCMPLSKINYNFL</sequence>
<evidence type="ECO:0000313" key="2">
    <source>
        <dbReference type="EMBL" id="TEB43165.1"/>
    </source>
</evidence>
<dbReference type="EMBL" id="QWDN01000006">
    <property type="protein sequence ID" value="TEB43165.1"/>
    <property type="molecule type" value="Genomic_DNA"/>
</dbReference>
<evidence type="ECO:0000313" key="3">
    <source>
        <dbReference type="Proteomes" id="UP000295270"/>
    </source>
</evidence>
<evidence type="ECO:0000313" key="1">
    <source>
        <dbReference type="EMBL" id="TCN55415.1"/>
    </source>
</evidence>
<reference evidence="1" key="3">
    <citation type="submission" date="2019-03" db="EMBL/GenBank/DDBJ databases">
        <authorList>
            <person name="Whitman W."/>
            <person name="Huntemann M."/>
            <person name="Clum A."/>
            <person name="Pillay M."/>
            <person name="Palaniappan K."/>
            <person name="Varghese N."/>
            <person name="Mikhailova N."/>
            <person name="Stamatis D."/>
            <person name="Reddy T."/>
            <person name="Daum C."/>
            <person name="Shapiro N."/>
            <person name="Ivanova N."/>
            <person name="Kyrpides N."/>
            <person name="Woyke T."/>
        </authorList>
    </citation>
    <scope>NUCLEOTIDE SEQUENCE</scope>
    <source>
        <strain evidence="1">P5626</strain>
    </source>
</reference>
<dbReference type="Proteomes" id="UP000295270">
    <property type="component" value="Unassembled WGS sequence"/>
</dbReference>
<gene>
    <name evidence="2" type="ORF">D0809_17190</name>
    <name evidence="1" type="ORF">EV142_106104</name>
</gene>
<name>A0A4Y7U9R7_9FLAO</name>
<comment type="caution">
    <text evidence="2">The sequence shown here is derived from an EMBL/GenBank/DDBJ whole genome shotgun (WGS) entry which is preliminary data.</text>
</comment>
<dbReference type="EMBL" id="SLWA01000006">
    <property type="protein sequence ID" value="TCN55415.1"/>
    <property type="molecule type" value="Genomic_DNA"/>
</dbReference>
<reference evidence="2 4" key="2">
    <citation type="journal article" date="2018" name="Syst. Appl. Microbiol.">
        <title>Flavobacterium circumlabens sp. nov. and Flavobacterium cupreum sp. nov., two psychrotrophic species isolated from Antarctic environmental samples.</title>
        <authorList>
            <person name="Kralova S."/>
            <person name="Busse H.J."/>
            <person name="Svec P."/>
            <person name="Maslanova I."/>
            <person name="Stankova E."/>
            <person name="Bartak M."/>
            <person name="Sedlacek I."/>
        </authorList>
    </citation>
    <scope>NUCLEOTIDE SEQUENCE [LARGE SCALE GENOMIC DNA]</scope>
    <source>
        <strain evidence="2 4">CCM 8828</strain>
    </source>
</reference>
<dbReference type="AlphaFoldDB" id="A0A4Y7U9R7"/>
<dbReference type="Proteomes" id="UP000298340">
    <property type="component" value="Unassembled WGS sequence"/>
</dbReference>
<keyword evidence="3" id="KW-1185">Reference proteome</keyword>
<reference evidence="1 3" key="1">
    <citation type="journal article" date="2015" name="Stand. Genomic Sci.">
        <title>Genomic Encyclopedia of Bacterial and Archaeal Type Strains, Phase III: the genomes of soil and plant-associated and newly described type strains.</title>
        <authorList>
            <person name="Whitman W.B."/>
            <person name="Woyke T."/>
            <person name="Klenk H.P."/>
            <person name="Zhou Y."/>
            <person name="Lilburn T.G."/>
            <person name="Beck B.J."/>
            <person name="De Vos P."/>
            <person name="Vandamme P."/>
            <person name="Eisen J.A."/>
            <person name="Garrity G."/>
            <person name="Hugenholtz P."/>
            <person name="Kyrpides N.C."/>
        </authorList>
    </citation>
    <scope>NUCLEOTIDE SEQUENCE [LARGE SCALE GENOMIC DNA]</scope>
    <source>
        <strain evidence="1 3">P5626</strain>
    </source>
</reference>
<proteinExistence type="predicted"/>
<organism evidence="2 4">
    <name type="scientific">Flavobacterium circumlabens</name>
    <dbReference type="NCBI Taxonomy" id="2133765"/>
    <lineage>
        <taxon>Bacteria</taxon>
        <taxon>Pseudomonadati</taxon>
        <taxon>Bacteroidota</taxon>
        <taxon>Flavobacteriia</taxon>
        <taxon>Flavobacteriales</taxon>
        <taxon>Flavobacteriaceae</taxon>
        <taxon>Flavobacterium</taxon>
    </lineage>
</organism>